<protein>
    <recommendedName>
        <fullName evidence="17">DNA polymerase IV</fullName>
        <shortName evidence="17">Pol IV</shortName>
        <ecNumber evidence="17">2.7.7.7</ecNumber>
    </recommendedName>
</protein>
<evidence type="ECO:0000256" key="5">
    <source>
        <dbReference type="ARBA" id="ARBA00022490"/>
    </source>
</evidence>
<keyword evidence="9 17" id="KW-0479">Metal-binding</keyword>
<dbReference type="GO" id="GO:0006261">
    <property type="term" value="P:DNA-templated DNA replication"/>
    <property type="evidence" value="ECO:0007669"/>
    <property type="project" value="UniProtKB-UniRule"/>
</dbReference>
<dbReference type="AlphaFoldDB" id="A0A2G5K067"/>
<gene>
    <name evidence="17" type="primary">dinB</name>
    <name evidence="19" type="ORF">BFP76_09780</name>
</gene>
<dbReference type="GO" id="GO:0006281">
    <property type="term" value="P:DNA repair"/>
    <property type="evidence" value="ECO:0007669"/>
    <property type="project" value="UniProtKB-UniRule"/>
</dbReference>
<comment type="cofactor">
    <cofactor evidence="17">
        <name>Mg(2+)</name>
        <dbReference type="ChEBI" id="CHEBI:18420"/>
    </cofactor>
    <text evidence="17">Binds 2 magnesium ions per subunit.</text>
</comment>
<dbReference type="InterPro" id="IPR036775">
    <property type="entry name" value="DNA_pol_Y-fam_lit_finger_sf"/>
</dbReference>
<evidence type="ECO:0000256" key="2">
    <source>
        <dbReference type="ARBA" id="ARBA00010945"/>
    </source>
</evidence>
<dbReference type="Gene3D" id="3.40.1170.60">
    <property type="match status" value="1"/>
</dbReference>
<evidence type="ECO:0000313" key="19">
    <source>
        <dbReference type="EMBL" id="PIB22815.1"/>
    </source>
</evidence>
<dbReference type="Pfam" id="PF00817">
    <property type="entry name" value="IMS"/>
    <property type="match status" value="1"/>
</dbReference>
<evidence type="ECO:0000256" key="9">
    <source>
        <dbReference type="ARBA" id="ARBA00022723"/>
    </source>
</evidence>
<organism evidence="19 20">
    <name type="scientific">Paramylibacter kogurei</name>
    <dbReference type="NCBI Taxonomy" id="1889778"/>
    <lineage>
        <taxon>Bacteria</taxon>
        <taxon>Pseudomonadati</taxon>
        <taxon>Pseudomonadota</taxon>
        <taxon>Alphaproteobacteria</taxon>
        <taxon>Rhodobacterales</taxon>
        <taxon>Paracoccaceae</taxon>
        <taxon>Paramylibacter</taxon>
    </lineage>
</organism>
<dbReference type="EMBL" id="MDGM01000015">
    <property type="protein sequence ID" value="PIB22815.1"/>
    <property type="molecule type" value="Genomic_DNA"/>
</dbReference>
<dbReference type="GO" id="GO:0005829">
    <property type="term" value="C:cytosol"/>
    <property type="evidence" value="ECO:0007669"/>
    <property type="project" value="TreeGrafter"/>
</dbReference>
<evidence type="ECO:0000256" key="17">
    <source>
        <dbReference type="HAMAP-Rule" id="MF_01113"/>
    </source>
</evidence>
<dbReference type="NCBIfam" id="NF002677">
    <property type="entry name" value="PRK02406.1"/>
    <property type="match status" value="1"/>
</dbReference>
<feature type="site" description="Substrate discrimination" evidence="17">
    <location>
        <position position="48"/>
    </location>
</feature>
<evidence type="ECO:0000256" key="10">
    <source>
        <dbReference type="ARBA" id="ARBA00022763"/>
    </source>
</evidence>
<keyword evidence="11 17" id="KW-0460">Magnesium</keyword>
<dbReference type="Pfam" id="PF11799">
    <property type="entry name" value="IMS_C"/>
    <property type="match status" value="1"/>
</dbReference>
<feature type="active site" evidence="17">
    <location>
        <position position="137"/>
    </location>
</feature>
<reference evidence="19 20" key="1">
    <citation type="submission" date="2016-08" db="EMBL/GenBank/DDBJ databases">
        <title>Draft genome of Amylibacter sp. strain 4G11.</title>
        <authorList>
            <person name="Wong S.-K."/>
            <person name="Hamasaki K."/>
            <person name="Yoshizawa S."/>
        </authorList>
    </citation>
    <scope>NUCLEOTIDE SEQUENCE [LARGE SCALE GENOMIC DNA]</scope>
    <source>
        <strain evidence="19 20">4G11</strain>
    </source>
</reference>
<keyword evidence="4 17" id="KW-0515">Mutator protein</keyword>
<dbReference type="FunFam" id="3.40.1170.60:FF:000001">
    <property type="entry name" value="DNA polymerase IV"/>
    <property type="match status" value="1"/>
</dbReference>
<evidence type="ECO:0000256" key="15">
    <source>
        <dbReference type="ARBA" id="ARBA00025589"/>
    </source>
</evidence>
<dbReference type="Gene3D" id="1.10.150.20">
    <property type="entry name" value="5' to 3' exonuclease, C-terminal subdomain"/>
    <property type="match status" value="1"/>
</dbReference>
<evidence type="ECO:0000313" key="20">
    <source>
        <dbReference type="Proteomes" id="UP000231516"/>
    </source>
</evidence>
<dbReference type="InterPro" id="IPR050116">
    <property type="entry name" value="DNA_polymerase-Y"/>
</dbReference>
<feature type="domain" description="UmuC" evidence="18">
    <location>
        <begin position="39"/>
        <end position="219"/>
    </location>
</feature>
<keyword evidence="5 17" id="KW-0963">Cytoplasm</keyword>
<evidence type="ECO:0000256" key="14">
    <source>
        <dbReference type="ARBA" id="ARBA00023204"/>
    </source>
</evidence>
<evidence type="ECO:0000256" key="16">
    <source>
        <dbReference type="ARBA" id="ARBA00049244"/>
    </source>
</evidence>
<dbReference type="GO" id="GO:0003887">
    <property type="term" value="F:DNA-directed DNA polymerase activity"/>
    <property type="evidence" value="ECO:0007669"/>
    <property type="project" value="UniProtKB-UniRule"/>
</dbReference>
<dbReference type="Pfam" id="PF21999">
    <property type="entry name" value="IMS_HHH_1"/>
    <property type="match status" value="1"/>
</dbReference>
<keyword evidence="8 17" id="KW-0235">DNA replication</keyword>
<dbReference type="Gene3D" id="3.30.70.270">
    <property type="match status" value="1"/>
</dbReference>
<sequence>MKRQALCRDCLSAIPDKNRCPKCGSPRVIAHGELFSLNIAHMDCDAFYASVEKRDNPELRDKPVIIGGGTRGVVSTACYIARIKGVHSAMPMFKALKICPEAVVVRPRMDAYVAASKEIRDMMDALTPIVEPLSLDEAFMDLSGTEHLHGEPPALSMARLIKRMETELQLSGSIGLSHNKFLAKLASDLDKPRGFSIIGVGETETLLAPLPIKKIWGVGKVTQSHLERDGIRTISDLRRYERKDLATRYGTLGDHLWHLCRGIDNRNVSQRAKVKSISKETTFNEDTASVDVLDGHLWRLSEQVSMRAKAKGQSGHVVTIKVKQSNFQSVTRRITLREPTQMAERIYKHARRMLDDVMPLGPFRLIGVGISNLDGEEFADQFNDLLEQDDKAHAAKERATDAIRKKFGNDAIVKGRSLR</sequence>
<dbReference type="InterPro" id="IPR001126">
    <property type="entry name" value="UmuC"/>
</dbReference>
<keyword evidence="7 17" id="KW-0548">Nucleotidyltransferase</keyword>
<keyword evidence="10 17" id="KW-0227">DNA damage</keyword>
<evidence type="ECO:0000256" key="3">
    <source>
        <dbReference type="ARBA" id="ARBA00011245"/>
    </source>
</evidence>
<dbReference type="GO" id="GO:0042276">
    <property type="term" value="P:error-prone translesion synthesis"/>
    <property type="evidence" value="ECO:0007669"/>
    <property type="project" value="TreeGrafter"/>
</dbReference>
<keyword evidence="20" id="KW-1185">Reference proteome</keyword>
<comment type="caution">
    <text evidence="19">The sequence shown here is derived from an EMBL/GenBank/DDBJ whole genome shotgun (WGS) entry which is preliminary data.</text>
</comment>
<proteinExistence type="inferred from homology"/>
<keyword evidence="6 17" id="KW-0808">Transferase</keyword>
<evidence type="ECO:0000259" key="18">
    <source>
        <dbReference type="PROSITE" id="PS50173"/>
    </source>
</evidence>
<evidence type="ECO:0000256" key="6">
    <source>
        <dbReference type="ARBA" id="ARBA00022679"/>
    </source>
</evidence>
<dbReference type="PANTHER" id="PTHR11076">
    <property type="entry name" value="DNA REPAIR POLYMERASE UMUC / TRANSFERASE FAMILY MEMBER"/>
    <property type="match status" value="1"/>
</dbReference>
<dbReference type="FunFam" id="3.30.1490.100:FF:000004">
    <property type="entry name" value="DNA polymerase IV"/>
    <property type="match status" value="1"/>
</dbReference>
<dbReference type="InterPro" id="IPR017961">
    <property type="entry name" value="DNA_pol_Y-fam_little_finger"/>
</dbReference>
<evidence type="ECO:0000256" key="13">
    <source>
        <dbReference type="ARBA" id="ARBA00023125"/>
    </source>
</evidence>
<keyword evidence="14 17" id="KW-0234">DNA repair</keyword>
<evidence type="ECO:0000256" key="12">
    <source>
        <dbReference type="ARBA" id="ARBA00022932"/>
    </source>
</evidence>
<keyword evidence="12 17" id="KW-0239">DNA-directed DNA polymerase</keyword>
<dbReference type="CDD" id="cd03586">
    <property type="entry name" value="PolY_Pol_IV_kappa"/>
    <property type="match status" value="1"/>
</dbReference>
<dbReference type="GO" id="GO:0003684">
    <property type="term" value="F:damaged DNA binding"/>
    <property type="evidence" value="ECO:0007669"/>
    <property type="project" value="InterPro"/>
</dbReference>
<dbReference type="RefSeq" id="WP_099594595.1">
    <property type="nucleotide sequence ID" value="NZ_MDGM01000015.1"/>
</dbReference>
<dbReference type="PROSITE" id="PS50173">
    <property type="entry name" value="UMUC"/>
    <property type="match status" value="1"/>
</dbReference>
<dbReference type="InterPro" id="IPR053848">
    <property type="entry name" value="IMS_HHH_1"/>
</dbReference>
<dbReference type="SUPFAM" id="SSF100879">
    <property type="entry name" value="Lesion bypass DNA polymerase (Y-family), little finger domain"/>
    <property type="match status" value="1"/>
</dbReference>
<dbReference type="Proteomes" id="UP000231516">
    <property type="component" value="Unassembled WGS sequence"/>
</dbReference>
<dbReference type="PANTHER" id="PTHR11076:SF33">
    <property type="entry name" value="DNA POLYMERASE KAPPA"/>
    <property type="match status" value="1"/>
</dbReference>
<dbReference type="Gene3D" id="3.30.1490.100">
    <property type="entry name" value="DNA polymerase, Y-family, little finger domain"/>
    <property type="match status" value="1"/>
</dbReference>
<keyword evidence="13 17" id="KW-0238">DNA-binding</keyword>
<dbReference type="InterPro" id="IPR043128">
    <property type="entry name" value="Rev_trsase/Diguanyl_cyclase"/>
</dbReference>
<evidence type="ECO:0000256" key="1">
    <source>
        <dbReference type="ARBA" id="ARBA00004496"/>
    </source>
</evidence>
<dbReference type="GO" id="GO:0009432">
    <property type="term" value="P:SOS response"/>
    <property type="evidence" value="ECO:0007669"/>
    <property type="project" value="TreeGrafter"/>
</dbReference>
<dbReference type="OrthoDB" id="9808813at2"/>
<comment type="catalytic activity">
    <reaction evidence="16 17">
        <text>DNA(n) + a 2'-deoxyribonucleoside 5'-triphosphate = DNA(n+1) + diphosphate</text>
        <dbReference type="Rhea" id="RHEA:22508"/>
        <dbReference type="Rhea" id="RHEA-COMP:17339"/>
        <dbReference type="Rhea" id="RHEA-COMP:17340"/>
        <dbReference type="ChEBI" id="CHEBI:33019"/>
        <dbReference type="ChEBI" id="CHEBI:61560"/>
        <dbReference type="ChEBI" id="CHEBI:173112"/>
        <dbReference type="EC" id="2.7.7.7"/>
    </reaction>
</comment>
<feature type="binding site" evidence="17">
    <location>
        <position position="43"/>
    </location>
    <ligand>
        <name>Mg(2+)</name>
        <dbReference type="ChEBI" id="CHEBI:18420"/>
    </ligand>
</feature>
<dbReference type="InterPro" id="IPR022880">
    <property type="entry name" value="DNApol_IV"/>
</dbReference>
<dbReference type="HAMAP" id="MF_01113">
    <property type="entry name" value="DNApol_IV"/>
    <property type="match status" value="1"/>
</dbReference>
<comment type="subcellular location">
    <subcellularLocation>
        <location evidence="1 17">Cytoplasm</location>
    </subcellularLocation>
</comment>
<comment type="function">
    <text evidence="15 17">Poorly processive, error-prone DNA polymerase involved in untargeted mutagenesis. Copies undamaged DNA at stalled replication forks, which arise in vivo from mismatched or misaligned primer ends. These misaligned primers can be extended by PolIV. Exhibits no 3'-5' exonuclease (proofreading) activity. May be involved in translesional synthesis, in conjunction with the beta clamp from PolIII.</text>
</comment>
<comment type="similarity">
    <text evidence="2 17">Belongs to the DNA polymerase type-Y family.</text>
</comment>
<dbReference type="GO" id="GO:0000287">
    <property type="term" value="F:magnesium ion binding"/>
    <property type="evidence" value="ECO:0007669"/>
    <property type="project" value="UniProtKB-UniRule"/>
</dbReference>
<comment type="subunit">
    <text evidence="3 17">Monomer.</text>
</comment>
<evidence type="ECO:0000256" key="7">
    <source>
        <dbReference type="ARBA" id="ARBA00022695"/>
    </source>
</evidence>
<evidence type="ECO:0000256" key="8">
    <source>
        <dbReference type="ARBA" id="ARBA00022705"/>
    </source>
</evidence>
<evidence type="ECO:0000256" key="4">
    <source>
        <dbReference type="ARBA" id="ARBA00022457"/>
    </source>
</evidence>
<dbReference type="EC" id="2.7.7.7" evidence="17"/>
<accession>A0A2G5K067</accession>
<dbReference type="SUPFAM" id="SSF56672">
    <property type="entry name" value="DNA/RNA polymerases"/>
    <property type="match status" value="1"/>
</dbReference>
<evidence type="ECO:0000256" key="11">
    <source>
        <dbReference type="ARBA" id="ARBA00022842"/>
    </source>
</evidence>
<feature type="binding site" evidence="17">
    <location>
        <position position="136"/>
    </location>
    <ligand>
        <name>Mg(2+)</name>
        <dbReference type="ChEBI" id="CHEBI:18420"/>
    </ligand>
</feature>
<name>A0A2G5K067_9RHOB</name>
<dbReference type="NCBIfam" id="NF002751">
    <property type="entry name" value="PRK02794.1"/>
    <property type="match status" value="1"/>
</dbReference>
<dbReference type="InterPro" id="IPR043502">
    <property type="entry name" value="DNA/RNA_pol_sf"/>
</dbReference>